<dbReference type="EMBL" id="CP064056">
    <property type="protein sequence ID" value="QPM75019.1"/>
    <property type="molecule type" value="Genomic_DNA"/>
</dbReference>
<organism evidence="2 3">
    <name type="scientific">Staphylococcus lloydii</name>
    <dbReference type="NCBI Taxonomy" id="2781774"/>
    <lineage>
        <taxon>Bacteria</taxon>
        <taxon>Bacillati</taxon>
        <taxon>Bacillota</taxon>
        <taxon>Bacilli</taxon>
        <taxon>Bacillales</taxon>
        <taxon>Staphylococcaceae</taxon>
        <taxon>Staphylococcus</taxon>
    </lineage>
</organism>
<evidence type="ECO:0000313" key="2">
    <source>
        <dbReference type="EMBL" id="QPM75019.1"/>
    </source>
</evidence>
<dbReference type="Proteomes" id="UP000594455">
    <property type="component" value="Chromosome"/>
</dbReference>
<feature type="compositionally biased region" description="Basic and acidic residues" evidence="1">
    <location>
        <begin position="36"/>
        <end position="89"/>
    </location>
</feature>
<dbReference type="Pfam" id="PF14265">
    <property type="entry name" value="DUF4355"/>
    <property type="match status" value="1"/>
</dbReference>
<sequence length="201" mass="23066">MSKKLKLNLQHFAEGEGDPAENNTTTAENDDPEQNEDFKQEEKTFTQEEVDQILKDRVAREKKKADEKAKEAEKLAKMNKDQKDEYEREQMQKELDAYKAKEARDEMKKHASDVFKQNEINATDDLLEIVTADTAEQTQANVQAFNDILNNRVKEQVQAKLYQGTPKNYSSGSAGVTRESILNIKDDSARQQAIAQNRHLF</sequence>
<accession>A0A7T1AZJ5</accession>
<evidence type="ECO:0000313" key="3">
    <source>
        <dbReference type="Proteomes" id="UP000594455"/>
    </source>
</evidence>
<evidence type="ECO:0000256" key="1">
    <source>
        <dbReference type="SAM" id="MobiDB-lite"/>
    </source>
</evidence>
<dbReference type="AlphaFoldDB" id="A0A7T1AZJ5"/>
<dbReference type="InterPro" id="IPR025580">
    <property type="entry name" value="Gp46"/>
</dbReference>
<name>A0A7T1AZJ5_9STAP</name>
<dbReference type="RefSeq" id="WP_195718773.1">
    <property type="nucleotide sequence ID" value="NZ_CP064056.1"/>
</dbReference>
<keyword evidence="3" id="KW-1185">Reference proteome</keyword>
<gene>
    <name evidence="2" type="ORF">ISP08_11975</name>
</gene>
<feature type="region of interest" description="Disordered" evidence="1">
    <location>
        <begin position="1"/>
        <end position="89"/>
    </location>
</feature>
<dbReference type="KEGG" id="sllo:ISP08_11975"/>
<reference evidence="2 3" key="1">
    <citation type="submission" date="2020-10" db="EMBL/GenBank/DDBJ databases">
        <title>Closed genome sequences of Staphylococcus lloydii sp. nov. and Staphylococcus durrellii sp. nov. Isolated from Captive Fruit Bats (Pteropus livingstonii).</title>
        <authorList>
            <person name="Fountain K."/>
        </authorList>
    </citation>
    <scope>NUCLEOTIDE SEQUENCE [LARGE SCALE GENOMIC DNA]</scope>
    <source>
        <strain evidence="2 3">23_2_7_LY</strain>
    </source>
</reference>
<protein>
    <submittedName>
        <fullName evidence="2">DUF4355 domain-containing protein</fullName>
    </submittedName>
</protein>
<proteinExistence type="predicted"/>